<dbReference type="Proteomes" id="UP001524944">
    <property type="component" value="Unassembled WGS sequence"/>
</dbReference>
<reference evidence="2 3" key="1">
    <citation type="submission" date="2022-08" db="EMBL/GenBank/DDBJ databases">
        <title>Proteogenomics of the novel Dehalobacterium formicoaceticum strain EZ94 highlights a key role of methyltransferases during anaerobic dichloromethane degradation.</title>
        <authorList>
            <person name="Wasmund K."/>
        </authorList>
    </citation>
    <scope>NUCLEOTIDE SEQUENCE [LARGE SCALE GENOMIC DNA]</scope>
    <source>
        <strain evidence="2 3">EZ94</strain>
    </source>
</reference>
<evidence type="ECO:0000256" key="1">
    <source>
        <dbReference type="SAM" id="Phobius"/>
    </source>
</evidence>
<sequence length="153" mass="16751">MKSDKLLTAGLCGVIAVILHEIFGRILIFFGIGKYSVFQLSSFVITIDRPSGTIGLVTASLVAITIALLYYVALKITGFNYVMIKGIFAGLFGWVFCELIYTWLVEGPGLIPLRPMSDYYLQIGGAGVFGLILGFLFQKFIVAPEKSRNKGNI</sequence>
<comment type="caution">
    <text evidence="2">The sequence shown here is derived from an EMBL/GenBank/DDBJ whole genome shotgun (WGS) entry which is preliminary data.</text>
</comment>
<keyword evidence="3" id="KW-1185">Reference proteome</keyword>
<gene>
    <name evidence="2" type="ORF">NVS47_14260</name>
</gene>
<keyword evidence="1" id="KW-0472">Membrane</keyword>
<dbReference type="EMBL" id="JANPWE010000009">
    <property type="protein sequence ID" value="MCR6546662.1"/>
    <property type="molecule type" value="Genomic_DNA"/>
</dbReference>
<protein>
    <submittedName>
        <fullName evidence="2">Uncharacterized protein</fullName>
    </submittedName>
</protein>
<dbReference type="RefSeq" id="WP_257913945.1">
    <property type="nucleotide sequence ID" value="NZ_JANPWE010000009.1"/>
</dbReference>
<name>A0ABT1Y6Z9_9FIRM</name>
<keyword evidence="1" id="KW-1133">Transmembrane helix</keyword>
<evidence type="ECO:0000313" key="3">
    <source>
        <dbReference type="Proteomes" id="UP001524944"/>
    </source>
</evidence>
<feature type="transmembrane region" description="Helical" evidence="1">
    <location>
        <begin position="86"/>
        <end position="104"/>
    </location>
</feature>
<organism evidence="2 3">
    <name type="scientific">Dehalobacterium formicoaceticum</name>
    <dbReference type="NCBI Taxonomy" id="51515"/>
    <lineage>
        <taxon>Bacteria</taxon>
        <taxon>Bacillati</taxon>
        <taxon>Bacillota</taxon>
        <taxon>Clostridia</taxon>
        <taxon>Eubacteriales</taxon>
        <taxon>Peptococcaceae</taxon>
        <taxon>Dehalobacterium</taxon>
    </lineage>
</organism>
<evidence type="ECO:0000313" key="2">
    <source>
        <dbReference type="EMBL" id="MCR6546662.1"/>
    </source>
</evidence>
<keyword evidence="1" id="KW-0812">Transmembrane</keyword>
<proteinExistence type="predicted"/>
<feature type="transmembrane region" description="Helical" evidence="1">
    <location>
        <begin position="52"/>
        <end position="74"/>
    </location>
</feature>
<feature type="transmembrane region" description="Helical" evidence="1">
    <location>
        <begin position="119"/>
        <end position="142"/>
    </location>
</feature>
<accession>A0ABT1Y6Z9</accession>
<feature type="transmembrane region" description="Helical" evidence="1">
    <location>
        <begin position="7"/>
        <end position="32"/>
    </location>
</feature>